<gene>
    <name evidence="3" type="ORF">RM698_29585</name>
</gene>
<feature type="region of interest" description="Disordered" evidence="1">
    <location>
        <begin position="231"/>
        <end position="338"/>
    </location>
</feature>
<keyword evidence="2" id="KW-0472">Membrane</keyword>
<feature type="region of interest" description="Disordered" evidence="1">
    <location>
        <begin position="64"/>
        <end position="126"/>
    </location>
</feature>
<name>A0ABU2R912_9ACTN</name>
<dbReference type="EMBL" id="JAVRET010000116">
    <property type="protein sequence ID" value="MDT0413184.1"/>
    <property type="molecule type" value="Genomic_DNA"/>
</dbReference>
<feature type="compositionally biased region" description="Low complexity" evidence="1">
    <location>
        <begin position="99"/>
        <end position="108"/>
    </location>
</feature>
<feature type="compositionally biased region" description="Pro residues" evidence="1">
    <location>
        <begin position="247"/>
        <end position="256"/>
    </location>
</feature>
<evidence type="ECO:0000313" key="3">
    <source>
        <dbReference type="EMBL" id="MDT0413184.1"/>
    </source>
</evidence>
<proteinExistence type="predicted"/>
<evidence type="ECO:0008006" key="5">
    <source>
        <dbReference type="Google" id="ProtNLM"/>
    </source>
</evidence>
<keyword evidence="2" id="KW-0812">Transmembrane</keyword>
<protein>
    <recommendedName>
        <fullName evidence="5">DUF4232 domain-containing protein</fullName>
    </recommendedName>
</protein>
<feature type="compositionally biased region" description="Basic and acidic residues" evidence="1">
    <location>
        <begin position="83"/>
        <end position="95"/>
    </location>
</feature>
<dbReference type="Proteomes" id="UP001183610">
    <property type="component" value="Unassembled WGS sequence"/>
</dbReference>
<feature type="transmembrane region" description="Helical" evidence="2">
    <location>
        <begin position="37"/>
        <end position="59"/>
    </location>
</feature>
<evidence type="ECO:0000256" key="1">
    <source>
        <dbReference type="SAM" id="MobiDB-lite"/>
    </source>
</evidence>
<accession>A0ABU2R912</accession>
<dbReference type="RefSeq" id="WP_234009482.1">
    <property type="nucleotide sequence ID" value="NZ_JAVRET010000116.1"/>
</dbReference>
<organism evidence="3 4">
    <name type="scientific">Streptomyces evansiae</name>
    <dbReference type="NCBI Taxonomy" id="3075535"/>
    <lineage>
        <taxon>Bacteria</taxon>
        <taxon>Bacillati</taxon>
        <taxon>Actinomycetota</taxon>
        <taxon>Actinomycetes</taxon>
        <taxon>Kitasatosporales</taxon>
        <taxon>Streptomycetaceae</taxon>
        <taxon>Streptomyces</taxon>
    </lineage>
</organism>
<evidence type="ECO:0000256" key="2">
    <source>
        <dbReference type="SAM" id="Phobius"/>
    </source>
</evidence>
<feature type="compositionally biased region" description="Low complexity" evidence="1">
    <location>
        <begin position="237"/>
        <end position="246"/>
    </location>
</feature>
<sequence length="338" mass="33390">MRALFHGAVDGLAPGEGTLDRLQAAVPARRARKRQTLVGVAAAVILLGTAIPAAVHVAAAPGHEADPAMAGSSQDAHTPTSAETKRPNSPEHVEGGGRSASPHSSASGGHRGGASGSPDPETHSSAGTVLAEAPRCEPTQLGDAAADRGTPAADGTVYGSFRVANISGEKCAVTSPGQVQVAVVGGTSRTTVPVVQHQDGDAAGGLPGTSQSVRALLLDPGQSYEVRFAFVPDSTCPTGGPTQGPGDPDPSSPPPVETSQPPAESGGSGAGSTPDNSAALDQTTTQFTRSVPLDDTPATGTVEVTHNAAPGGPVTNTTIPESCPGTVYRTGLLPANGG</sequence>
<comment type="caution">
    <text evidence="3">The sequence shown here is derived from an EMBL/GenBank/DDBJ whole genome shotgun (WGS) entry which is preliminary data.</text>
</comment>
<evidence type="ECO:0000313" key="4">
    <source>
        <dbReference type="Proteomes" id="UP001183610"/>
    </source>
</evidence>
<keyword evidence="2" id="KW-1133">Transmembrane helix</keyword>
<keyword evidence="4" id="KW-1185">Reference proteome</keyword>
<reference evidence="4" key="1">
    <citation type="submission" date="2023-07" db="EMBL/GenBank/DDBJ databases">
        <title>30 novel species of actinomycetes from the DSMZ collection.</title>
        <authorList>
            <person name="Nouioui I."/>
        </authorList>
    </citation>
    <scope>NUCLEOTIDE SEQUENCE [LARGE SCALE GENOMIC DNA]</scope>
    <source>
        <strain evidence="4">DSM 41979</strain>
    </source>
</reference>
<feature type="compositionally biased region" description="Polar residues" evidence="1">
    <location>
        <begin position="273"/>
        <end position="289"/>
    </location>
</feature>
<feature type="compositionally biased region" description="Polar residues" evidence="1">
    <location>
        <begin position="71"/>
        <end position="82"/>
    </location>
</feature>